<comment type="caution">
    <text evidence="1">The sequence shown here is derived from an EMBL/GenBank/DDBJ whole genome shotgun (WGS) entry which is preliminary data.</text>
</comment>
<accession>A0A9W6ZMY1</accession>
<dbReference type="Proteomes" id="UP001165082">
    <property type="component" value="Unassembled WGS sequence"/>
</dbReference>
<dbReference type="OrthoDB" id="10590588at2759"/>
<keyword evidence="2" id="KW-1185">Reference proteome</keyword>
<proteinExistence type="predicted"/>
<protein>
    <submittedName>
        <fullName evidence="1">Uncharacterized protein</fullName>
    </submittedName>
</protein>
<evidence type="ECO:0000313" key="1">
    <source>
        <dbReference type="EMBL" id="GMH55926.1"/>
    </source>
</evidence>
<organism evidence="1 2">
    <name type="scientific">Triparma retinervis</name>
    <dbReference type="NCBI Taxonomy" id="2557542"/>
    <lineage>
        <taxon>Eukaryota</taxon>
        <taxon>Sar</taxon>
        <taxon>Stramenopiles</taxon>
        <taxon>Ochrophyta</taxon>
        <taxon>Bolidophyceae</taxon>
        <taxon>Parmales</taxon>
        <taxon>Triparmaceae</taxon>
        <taxon>Triparma</taxon>
    </lineage>
</organism>
<evidence type="ECO:0000313" key="2">
    <source>
        <dbReference type="Proteomes" id="UP001165082"/>
    </source>
</evidence>
<gene>
    <name evidence="1" type="ORF">TrRE_jg71</name>
</gene>
<feature type="non-terminal residue" evidence="1">
    <location>
        <position position="1"/>
    </location>
</feature>
<name>A0A9W6ZMY1_9STRA</name>
<sequence length="273" mass="29284">MTPPRQQVAYIRLVLHPNDADVCFKAIIDSSIISWSISDYDKTNLKPVSLGVFMQMMRSAAADGTIPVAMDNSPLPWLDTYNNHIASEVAKSLYPLIPDATMSLSLTKLTKTLSLVTEVGFPSIGDNAHSAPHDAMFTLFLGVLYAKLFNDGTVTEFCANINSMFVTLAETSPAVAIGLLTGGGMEAVATFDFIGGREGRRSGNELGQERSGNDLGQETGELLQAEAKSVISRRQLSTKLNPAPAHELCMAVLPGGEACYRKESHPGSGECQT</sequence>
<dbReference type="AlphaFoldDB" id="A0A9W6ZMY1"/>
<reference evidence="1" key="1">
    <citation type="submission" date="2022-07" db="EMBL/GenBank/DDBJ databases">
        <title>Genome analysis of Parmales, a sister group of diatoms, reveals the evolutionary specialization of diatoms from phago-mixotrophs to photoautotrophs.</title>
        <authorList>
            <person name="Ban H."/>
            <person name="Sato S."/>
            <person name="Yoshikawa S."/>
            <person name="Kazumasa Y."/>
            <person name="Nakamura Y."/>
            <person name="Ichinomiya M."/>
            <person name="Saitoh K."/>
            <person name="Sato N."/>
            <person name="Blanc-Mathieu R."/>
            <person name="Endo H."/>
            <person name="Kuwata A."/>
            <person name="Ogata H."/>
        </authorList>
    </citation>
    <scope>NUCLEOTIDE SEQUENCE</scope>
</reference>
<dbReference type="EMBL" id="BRXZ01006138">
    <property type="protein sequence ID" value="GMH55926.1"/>
    <property type="molecule type" value="Genomic_DNA"/>
</dbReference>